<feature type="domain" description="Bacteriophage tail tape measure N-terminal" evidence="3">
    <location>
        <begin position="110"/>
        <end position="320"/>
    </location>
</feature>
<dbReference type="Proteomes" id="UP001596053">
    <property type="component" value="Unassembled WGS sequence"/>
</dbReference>
<feature type="compositionally biased region" description="Polar residues" evidence="2">
    <location>
        <begin position="427"/>
        <end position="442"/>
    </location>
</feature>
<dbReference type="EMBL" id="JBHSLW010000034">
    <property type="protein sequence ID" value="MFC5421948.1"/>
    <property type="molecule type" value="Genomic_DNA"/>
</dbReference>
<gene>
    <name evidence="4" type="ORF">ACFPOB_20510</name>
</gene>
<evidence type="ECO:0000313" key="4">
    <source>
        <dbReference type="EMBL" id="MFC5421948.1"/>
    </source>
</evidence>
<organism evidence="4 5">
    <name type="scientific">Bosea eneae</name>
    <dbReference type="NCBI Taxonomy" id="151454"/>
    <lineage>
        <taxon>Bacteria</taxon>
        <taxon>Pseudomonadati</taxon>
        <taxon>Pseudomonadota</taxon>
        <taxon>Alphaproteobacteria</taxon>
        <taxon>Hyphomicrobiales</taxon>
        <taxon>Boseaceae</taxon>
        <taxon>Bosea</taxon>
    </lineage>
</organism>
<name>A0ABW0IUF3_9HYPH</name>
<evidence type="ECO:0000313" key="5">
    <source>
        <dbReference type="Proteomes" id="UP001596053"/>
    </source>
</evidence>
<keyword evidence="1" id="KW-0175">Coiled coil</keyword>
<evidence type="ECO:0000259" key="3">
    <source>
        <dbReference type="Pfam" id="PF06791"/>
    </source>
</evidence>
<feature type="coiled-coil region" evidence="1">
    <location>
        <begin position="378"/>
        <end position="405"/>
    </location>
</feature>
<dbReference type="RefSeq" id="WP_377800251.1">
    <property type="nucleotide sequence ID" value="NZ_JBHSLW010000034.1"/>
</dbReference>
<reference evidence="5" key="1">
    <citation type="journal article" date="2019" name="Int. J. Syst. Evol. Microbiol.">
        <title>The Global Catalogue of Microorganisms (GCM) 10K type strain sequencing project: providing services to taxonomists for standard genome sequencing and annotation.</title>
        <authorList>
            <consortium name="The Broad Institute Genomics Platform"/>
            <consortium name="The Broad Institute Genome Sequencing Center for Infectious Disease"/>
            <person name="Wu L."/>
            <person name="Ma J."/>
        </authorList>
    </citation>
    <scope>NUCLEOTIDE SEQUENCE [LARGE SCALE GENOMIC DNA]</scope>
    <source>
        <strain evidence="5">NCAIM B.01391</strain>
    </source>
</reference>
<proteinExistence type="predicted"/>
<feature type="region of interest" description="Disordered" evidence="2">
    <location>
        <begin position="588"/>
        <end position="615"/>
    </location>
</feature>
<dbReference type="Pfam" id="PF06791">
    <property type="entry name" value="TMP_2"/>
    <property type="match status" value="1"/>
</dbReference>
<feature type="region of interest" description="Disordered" evidence="2">
    <location>
        <begin position="423"/>
        <end position="442"/>
    </location>
</feature>
<dbReference type="InterPro" id="IPR009628">
    <property type="entry name" value="Phage_tape_measure_N"/>
</dbReference>
<feature type="coiled-coil region" evidence="1">
    <location>
        <begin position="459"/>
        <end position="513"/>
    </location>
</feature>
<accession>A0ABW0IUF3</accession>
<sequence length="1062" mass="112187">MRASAIRDITVRAKAEGVAETTAATDKLGKAVDGAVRANDSLTRSSLSVDRALDRVRRQIDDAYRQTQLFESGQRTLDRALENQRISAAEHERAMGQLTARYGAAARANDNLAKSTGLARHEMINLGRQVQDIGVSLASGQSPFTVLAQQGAQVFDIFSSSQGSVRGFFAQVMTGAAGFFASAAGMATSIAAIGVAGVVAGHQYAAGQREIETALIGTGRASGMTLGSINRVGDAVAELGVLSRSTARDLASVFAATGRIDAGLVPGLVSSSRGFGQLTGQGDRAAAEALAQAFASPSAGAAELEKRLGTLDDALMQYVRNAEASGNRAGAQKALFDAMSPAIAEAAEKTSLLARAWNTVANAVAGAADRIGQALAGQTSLEGRLDEARKRIRTEEDRYSFTRDRSGLARARQEEEFLMEELRRRSTAQSGQARDAQASQLSREAGDVLRDLFGDDKRLQDLRNQKELLEKTFGDASAMAKLGPLAPRVSEGLDRLNSSLANFETAAQRAANDNALQIQSINAYTMAEKVAVEMERARVEAIRAGRSELQAGVEAEQARSRVIAEANRQLRDTSRDLRDAGSLIGLSPYQRSLRENENANRRERETLGASAGSSGTLTRDQALDLIMKHESAGRNIHQNIVGPNGGYNPSTGTVTGPSSAQGYFQITNPTWRDGARLAGVDTRQYPNAMAAPYDVQRQVAGALYDQSGFSRWAPYNAGLRAALGGQGAEPANDNATARNANTVREAYEGWNTPLATAERQLAANIALQKRQAETMFMSSAEITKAAEKQRLLNEYSAQGVPITESLSAKIDDYAKRAAEAADSSQAFAAAQEAWRTVGDVGKDFAGGFLRDLRAGKTEAEAFANSLERLSDKILDLALSDIGKMFNGSGSTGFFSSMFKMFGFGGGSSAPTVSSGTGGLYANGGAFAYGNVVPFALGGAFTNRIVDRPTLFPFANGTGLMGEAGPEAIMPLRRGRDGRLGVSAAQNLPKPAPASAGGAVTFNLINNGQPVEVESSSEVPDGRGGRRIDVVMKQQVAEAISQPGAASDAMKSTFGAKRRLASR</sequence>
<evidence type="ECO:0000256" key="2">
    <source>
        <dbReference type="SAM" id="MobiDB-lite"/>
    </source>
</evidence>
<evidence type="ECO:0000256" key="1">
    <source>
        <dbReference type="SAM" id="Coils"/>
    </source>
</evidence>
<feature type="region of interest" description="Disordered" evidence="2">
    <location>
        <begin position="1041"/>
        <end position="1062"/>
    </location>
</feature>
<feature type="compositionally biased region" description="Basic and acidic residues" evidence="2">
    <location>
        <begin position="592"/>
        <end position="606"/>
    </location>
</feature>
<comment type="caution">
    <text evidence="4">The sequence shown here is derived from an EMBL/GenBank/DDBJ whole genome shotgun (WGS) entry which is preliminary data.</text>
</comment>
<protein>
    <submittedName>
        <fullName evidence="4">Phage tail length tape measure family protein</fullName>
    </submittedName>
</protein>
<keyword evidence="5" id="KW-1185">Reference proteome</keyword>
<dbReference type="Gene3D" id="1.10.530.10">
    <property type="match status" value="1"/>
</dbReference>